<keyword evidence="2" id="KW-1185">Reference proteome</keyword>
<dbReference type="PANTHER" id="PTHR31460">
    <property type="match status" value="1"/>
</dbReference>
<accession>A0A6M0RUG5</accession>
<dbReference type="SUPFAM" id="SSF101898">
    <property type="entry name" value="NHL repeat"/>
    <property type="match status" value="1"/>
</dbReference>
<comment type="caution">
    <text evidence="1">The sequence shown here is derived from an EMBL/GenBank/DDBJ whole genome shotgun (WGS) entry which is preliminary data.</text>
</comment>
<dbReference type="Gene3D" id="2.130.10.10">
    <property type="entry name" value="YVTN repeat-like/Quinoprotein amine dehydrogenase"/>
    <property type="match status" value="2"/>
</dbReference>
<dbReference type="InterPro" id="IPR015943">
    <property type="entry name" value="WD40/YVTN_repeat-like_dom_sf"/>
</dbReference>
<reference evidence="1 2" key="1">
    <citation type="journal article" date="2020" name="Microb. Ecol.">
        <title>Ecogenomics of the Marine Benthic Filamentous Cyanobacterium Adonisia.</title>
        <authorList>
            <person name="Walter J.M."/>
            <person name="Coutinho F.H."/>
            <person name="Leomil L."/>
            <person name="Hargreaves P.I."/>
            <person name="Campeao M.E."/>
            <person name="Vieira V.V."/>
            <person name="Silva B.S."/>
            <person name="Fistarol G.O."/>
            <person name="Salomon P.S."/>
            <person name="Sawabe T."/>
            <person name="Mino S."/>
            <person name="Hosokawa M."/>
            <person name="Miyashita H."/>
            <person name="Maruyama F."/>
            <person name="van Verk M.C."/>
            <person name="Dutilh B.E."/>
            <person name="Thompson C.C."/>
            <person name="Thompson F.L."/>
        </authorList>
    </citation>
    <scope>NUCLEOTIDE SEQUENCE [LARGE SCALE GENOMIC DNA]</scope>
    <source>
        <strain evidence="1 2">CCMR0081</strain>
    </source>
</reference>
<dbReference type="Proteomes" id="UP000481033">
    <property type="component" value="Unassembled WGS sequence"/>
</dbReference>
<dbReference type="InterPro" id="IPR053224">
    <property type="entry name" value="Sensory_adhesion_molecule"/>
</dbReference>
<evidence type="ECO:0000313" key="2">
    <source>
        <dbReference type="Proteomes" id="UP000481033"/>
    </source>
</evidence>
<protein>
    <submittedName>
        <fullName evidence="1">Gluconolaconase</fullName>
    </submittedName>
</protein>
<proteinExistence type="predicted"/>
<name>A0A6M0RUG5_9CYAN</name>
<organism evidence="1 2">
    <name type="scientific">Adonisia turfae CCMR0081</name>
    <dbReference type="NCBI Taxonomy" id="2292702"/>
    <lineage>
        <taxon>Bacteria</taxon>
        <taxon>Bacillati</taxon>
        <taxon>Cyanobacteriota</taxon>
        <taxon>Adonisia</taxon>
        <taxon>Adonisia turfae</taxon>
    </lineage>
</organism>
<dbReference type="EMBL" id="QXHD01000004">
    <property type="protein sequence ID" value="NEZ59905.1"/>
    <property type="molecule type" value="Genomic_DNA"/>
</dbReference>
<dbReference type="PANTHER" id="PTHR31460:SF3">
    <property type="entry name" value="MESOCENTIN"/>
    <property type="match status" value="1"/>
</dbReference>
<gene>
    <name evidence="1" type="ORF">DXZ20_30535</name>
</gene>
<evidence type="ECO:0000313" key="1">
    <source>
        <dbReference type="EMBL" id="NEZ59905.1"/>
    </source>
</evidence>
<sequence length="328" mass="35429">MKRREFLLGLGCAGTIVLSSNQPIATSSRELEPIELPASFQYPNGISHGSDGTLYIGSITSGQILRITPDGKTEIVFPGNGEVFAATALRLDEPRGILWGSSPDFLGTRSANGETVHRPPRIFAIDVRSGNVLQVILMPEGGFGNDLAIDPDGGVYVTDSTLARIHYLAPGTSQLQTWAVDERFRAERIGLAGIARRSDGVLIVGHYSNGTLFKVMPQLDGSATVEEISLERSLENPDGMQFAPDGSLILTEGAATSGNGHLLRIHSFAPGTNPTPIETLASDLKSPVNLTLVGPEIWVTESQIRHRLRPGQETQVPDRFFVHRFKLL</sequence>
<dbReference type="AlphaFoldDB" id="A0A6M0RUG5"/>
<dbReference type="RefSeq" id="WP_163702669.1">
    <property type="nucleotide sequence ID" value="NZ_QXHD01000004.1"/>
</dbReference>